<dbReference type="AlphaFoldDB" id="A0A9D1R1W7"/>
<accession>A0A9D1R1W7</accession>
<dbReference type="EMBL" id="DXGI01000349">
    <property type="protein sequence ID" value="HIW79310.1"/>
    <property type="molecule type" value="Genomic_DNA"/>
</dbReference>
<proteinExistence type="predicted"/>
<gene>
    <name evidence="1" type="ORF">H9874_09230</name>
</gene>
<organism evidence="1 2">
    <name type="scientific">Candidatus Bilophila faecipullorum</name>
    <dbReference type="NCBI Taxonomy" id="2838482"/>
    <lineage>
        <taxon>Bacteria</taxon>
        <taxon>Pseudomonadati</taxon>
        <taxon>Thermodesulfobacteriota</taxon>
        <taxon>Desulfovibrionia</taxon>
        <taxon>Desulfovibrionales</taxon>
        <taxon>Desulfovibrionaceae</taxon>
        <taxon>Bilophila</taxon>
    </lineage>
</organism>
<dbReference type="InterPro" id="IPR036390">
    <property type="entry name" value="WH_DNA-bd_sf"/>
</dbReference>
<reference evidence="1" key="1">
    <citation type="journal article" date="2021" name="PeerJ">
        <title>Extensive microbial diversity within the chicken gut microbiome revealed by metagenomics and culture.</title>
        <authorList>
            <person name="Gilroy R."/>
            <person name="Ravi A."/>
            <person name="Getino M."/>
            <person name="Pursley I."/>
            <person name="Horton D.L."/>
            <person name="Alikhan N.F."/>
            <person name="Baker D."/>
            <person name="Gharbi K."/>
            <person name="Hall N."/>
            <person name="Watson M."/>
            <person name="Adriaenssens E.M."/>
            <person name="Foster-Nyarko E."/>
            <person name="Jarju S."/>
            <person name="Secka A."/>
            <person name="Antonio M."/>
            <person name="Oren A."/>
            <person name="Chaudhuri R.R."/>
            <person name="La Ragione R."/>
            <person name="Hildebrand F."/>
            <person name="Pallen M.J."/>
        </authorList>
    </citation>
    <scope>NUCLEOTIDE SEQUENCE</scope>
    <source>
        <strain evidence="1">ChiSxjej5B17-1746</strain>
    </source>
</reference>
<dbReference type="SUPFAM" id="SSF46785">
    <property type="entry name" value="Winged helix' DNA-binding domain"/>
    <property type="match status" value="1"/>
</dbReference>
<evidence type="ECO:0000313" key="1">
    <source>
        <dbReference type="EMBL" id="HIW79310.1"/>
    </source>
</evidence>
<dbReference type="Proteomes" id="UP000824264">
    <property type="component" value="Unassembled WGS sequence"/>
</dbReference>
<reference evidence="1" key="2">
    <citation type="submission" date="2021-04" db="EMBL/GenBank/DDBJ databases">
        <authorList>
            <person name="Gilroy R."/>
        </authorList>
    </citation>
    <scope>NUCLEOTIDE SEQUENCE</scope>
    <source>
        <strain evidence="1">ChiSxjej5B17-1746</strain>
    </source>
</reference>
<protein>
    <submittedName>
        <fullName evidence="1">Uncharacterized protein</fullName>
    </submittedName>
</protein>
<comment type="caution">
    <text evidence="1">The sequence shown here is derived from an EMBL/GenBank/DDBJ whole genome shotgun (WGS) entry which is preliminary data.</text>
</comment>
<name>A0A9D1R1W7_9BACT</name>
<sequence length="193" mass="21396">MAELFSSTPYAALTARERIWAAIRERRTVTVREVADRCDVKADAVRVYFTGLVAAGILDVIQRGTGGKHSVYTLKRDLGVNAPRVGKDGTLLPDSARSRLWRAMPIFGIFTARDLAVSTTLPGSPVSRAEALDYCRWLARAGYLRDLGEEKFRFVPARNTGIKAPQIVRVTQVYDPNIDQLVARGPFTGRDDE</sequence>
<evidence type="ECO:0000313" key="2">
    <source>
        <dbReference type="Proteomes" id="UP000824264"/>
    </source>
</evidence>